<dbReference type="Pfam" id="PF01927">
    <property type="entry name" value="Mut7-C"/>
    <property type="match status" value="1"/>
</dbReference>
<dbReference type="Proteomes" id="UP000409037">
    <property type="component" value="Unassembled WGS sequence"/>
</dbReference>
<feature type="domain" description="Ubiquitin Mut7-C" evidence="2">
    <location>
        <begin position="46"/>
        <end position="126"/>
    </location>
</feature>
<protein>
    <recommendedName>
        <fullName evidence="5">Twitching motility protein PilT</fullName>
    </recommendedName>
</protein>
<dbReference type="AlphaFoldDB" id="A0A5E6ZGR1"/>
<dbReference type="PANTHER" id="PTHR39081:SF1">
    <property type="entry name" value="MUT7-C RNASE DOMAIN-CONTAINING PROTEIN"/>
    <property type="match status" value="1"/>
</dbReference>
<dbReference type="InterPro" id="IPR002782">
    <property type="entry name" value="Mut7-C_RNAse_dom"/>
</dbReference>
<dbReference type="InterPro" id="IPR027798">
    <property type="entry name" value="Ub_Mut7C"/>
</dbReference>
<name>A0A5E6ZGR1_PSEFL</name>
<gene>
    <name evidence="3" type="ORF">PS833_00030</name>
</gene>
<dbReference type="InterPro" id="IPR016155">
    <property type="entry name" value="Mopterin_synth/thiamin_S_b"/>
</dbReference>
<proteinExistence type="predicted"/>
<dbReference type="EMBL" id="CABVHU010000001">
    <property type="protein sequence ID" value="VVN64975.1"/>
    <property type="molecule type" value="Genomic_DNA"/>
</dbReference>
<sequence length="291" mass="33019">MKSTPICSLSYGIRPLGGRVKILPPYLLQSPDQTHSFRSSAILFNMTRATFRFYEELNDFLPAERRRQAFTCECARGATVKHMIEALGVPHTEVELVLLNGESAGFERVIFDDDRLAVYPKFEALDISPQLKVRAQPLRVLRFIADAHLGGLASLLRMSGFDTLYDNGFEDGEIAGIAAHQGRIVLTRDRELLKRRIISHGCYVHALKPSLQLREVYERLDLARSARPFSLCLHCNLPLHEISPELARPRVPPRVGALYSHFLHCSACQRIYWEGSHWRSMCALLAPLLDR</sequence>
<dbReference type="SUPFAM" id="SSF54285">
    <property type="entry name" value="MoaD/ThiS"/>
    <property type="match status" value="1"/>
</dbReference>
<reference evidence="3 4" key="1">
    <citation type="submission" date="2019-09" db="EMBL/GenBank/DDBJ databases">
        <authorList>
            <person name="Chandra G."/>
            <person name="Truman W A."/>
        </authorList>
    </citation>
    <scope>NUCLEOTIDE SEQUENCE [LARGE SCALE GENOMIC DNA]</scope>
    <source>
        <strain evidence="3">PS833</strain>
    </source>
</reference>
<dbReference type="PANTHER" id="PTHR39081">
    <property type="entry name" value="MUT7-C DOMAIN-CONTAINING PROTEIN"/>
    <property type="match status" value="1"/>
</dbReference>
<evidence type="ECO:0000259" key="2">
    <source>
        <dbReference type="Pfam" id="PF14451"/>
    </source>
</evidence>
<evidence type="ECO:0008006" key="5">
    <source>
        <dbReference type="Google" id="ProtNLM"/>
    </source>
</evidence>
<feature type="domain" description="Mut7-C RNAse" evidence="1">
    <location>
        <begin position="142"/>
        <end position="283"/>
    </location>
</feature>
<organism evidence="3 4">
    <name type="scientific">Pseudomonas fluorescens</name>
    <dbReference type="NCBI Taxonomy" id="294"/>
    <lineage>
        <taxon>Bacteria</taxon>
        <taxon>Pseudomonadati</taxon>
        <taxon>Pseudomonadota</taxon>
        <taxon>Gammaproteobacteria</taxon>
        <taxon>Pseudomonadales</taxon>
        <taxon>Pseudomonadaceae</taxon>
        <taxon>Pseudomonas</taxon>
    </lineage>
</organism>
<dbReference type="Pfam" id="PF14451">
    <property type="entry name" value="Ub-Mut7C"/>
    <property type="match status" value="1"/>
</dbReference>
<evidence type="ECO:0000313" key="4">
    <source>
        <dbReference type="Proteomes" id="UP000409037"/>
    </source>
</evidence>
<accession>A0A5E6ZGR1</accession>
<evidence type="ECO:0000313" key="3">
    <source>
        <dbReference type="EMBL" id="VVN64975.1"/>
    </source>
</evidence>
<evidence type="ECO:0000259" key="1">
    <source>
        <dbReference type="Pfam" id="PF01927"/>
    </source>
</evidence>